<feature type="region of interest" description="Disordered" evidence="1">
    <location>
        <begin position="1"/>
        <end position="33"/>
    </location>
</feature>
<gene>
    <name evidence="3" type="ORF">GCM10010502_74210</name>
    <name evidence="4" type="ORF">HS99_0024575</name>
</gene>
<dbReference type="KEGG" id="kau:B6264_03425"/>
<accession>A0A1E7NAR2</accession>
<dbReference type="OrthoDB" id="10015540at2"/>
<keyword evidence="2" id="KW-1133">Transmembrane helix</keyword>
<evidence type="ECO:0000313" key="5">
    <source>
        <dbReference type="Proteomes" id="UP000037395"/>
    </source>
</evidence>
<dbReference type="Proteomes" id="UP000037395">
    <property type="component" value="Unassembled WGS sequence"/>
</dbReference>
<keyword evidence="5" id="KW-1185">Reference proteome</keyword>
<keyword evidence="2" id="KW-0472">Membrane</keyword>
<reference evidence="4" key="4">
    <citation type="submission" date="2016-08" db="EMBL/GenBank/DDBJ databases">
        <title>Sequencing, Assembly and Comparative Genomics of S. aureofaciens ATCC 10762.</title>
        <authorList>
            <person name="Gradnigo J.S."/>
            <person name="Johnson N."/>
            <person name="Somerville G.A."/>
        </authorList>
    </citation>
    <scope>NUCLEOTIDE SEQUENCE [LARGE SCALE GENOMIC DNA]</scope>
    <source>
        <strain evidence="4">ATCC 10762</strain>
    </source>
</reference>
<evidence type="ECO:0000313" key="3">
    <source>
        <dbReference type="EMBL" id="GGV08430.1"/>
    </source>
</evidence>
<feature type="compositionally biased region" description="Low complexity" evidence="1">
    <location>
        <begin position="7"/>
        <end position="20"/>
    </location>
</feature>
<dbReference type="EMBL" id="JPRF03000018">
    <property type="protein sequence ID" value="OEV37772.1"/>
    <property type="molecule type" value="Genomic_DNA"/>
</dbReference>
<evidence type="ECO:0000256" key="1">
    <source>
        <dbReference type="SAM" id="MobiDB-lite"/>
    </source>
</evidence>
<dbReference type="GeneID" id="97490265"/>
<name>A0A1E7NAR2_KITAU</name>
<keyword evidence="2" id="KW-0812">Transmembrane</keyword>
<feature type="transmembrane region" description="Helical" evidence="2">
    <location>
        <begin position="78"/>
        <end position="95"/>
    </location>
</feature>
<reference evidence="5" key="3">
    <citation type="submission" date="2016-08" db="EMBL/GenBank/DDBJ databases">
        <title>Sequencing, assembly and comparative genomics of S. aureofaciens ATCC 10762.</title>
        <authorList>
            <person name="Gradnigo J.S."/>
            <person name="Johnson N."/>
            <person name="Somerville G.A."/>
        </authorList>
    </citation>
    <scope>NUCLEOTIDE SEQUENCE [LARGE SCALE GENOMIC DNA]</scope>
    <source>
        <strain evidence="5">ATCC 10762 / DSM 40127 / CCM 3239 / JCM 4008 / LMG 5968 / NBRC 12843 / NCIMB 8234 / A-377</strain>
    </source>
</reference>
<reference evidence="3" key="1">
    <citation type="journal article" date="2014" name="Int. J. Syst. Evol. Microbiol.">
        <title>Complete genome sequence of Corynebacterium casei LMG S-19264T (=DSM 44701T), isolated from a smear-ripened cheese.</title>
        <authorList>
            <consortium name="US DOE Joint Genome Institute (JGI-PGF)"/>
            <person name="Walter F."/>
            <person name="Albersmeier A."/>
            <person name="Kalinowski J."/>
            <person name="Ruckert C."/>
        </authorList>
    </citation>
    <scope>NUCLEOTIDE SEQUENCE</scope>
    <source>
        <strain evidence="3">JCM 4434</strain>
    </source>
</reference>
<protein>
    <submittedName>
        <fullName evidence="4">Uncharacterized protein</fullName>
    </submittedName>
</protein>
<dbReference type="AlphaFoldDB" id="A0A1E7NAR2"/>
<feature type="transmembrane region" description="Helical" evidence="2">
    <location>
        <begin position="101"/>
        <end position="122"/>
    </location>
</feature>
<dbReference type="RefSeq" id="WP_030558319.1">
    <property type="nucleotide sequence ID" value="NZ_BMUB01000055.1"/>
</dbReference>
<reference evidence="3" key="5">
    <citation type="submission" date="2020-09" db="EMBL/GenBank/DDBJ databases">
        <authorList>
            <person name="Sun Q."/>
            <person name="Ohkuma M."/>
        </authorList>
    </citation>
    <scope>NUCLEOTIDE SEQUENCE</scope>
    <source>
        <strain evidence="3">JCM 4434</strain>
    </source>
</reference>
<reference evidence="4 5" key="2">
    <citation type="submission" date="2014-07" db="EMBL/GenBank/DDBJ databases">
        <authorList>
            <person name="Zhang J.E."/>
            <person name="Yang H."/>
            <person name="Guo J."/>
            <person name="Deng Z."/>
            <person name="Luo H."/>
            <person name="Luo M."/>
            <person name="Zhao B."/>
        </authorList>
    </citation>
    <scope>NUCLEOTIDE SEQUENCE [LARGE SCALE GENOMIC DNA]</scope>
    <source>
        <strain evidence="4">ATCC 10762</strain>
        <strain evidence="5">ATCC 10762 / DSM 40127 / CCM 3239 / JCM 4008 / LMG 5968 / NBRC 12843 / NCIMB 8234 / A-377</strain>
    </source>
</reference>
<sequence length="130" mass="13568">MNHTQQISTDIKSDTTTIPTQEQESEAEPLEVATKDTFFVKTPESAEASFTLSHTGAEGKVKVPEASADKLINGMGELATLAATPVGILAIIKYAKGSGMPAGILSAAVLVLASALATIVVARTLRRTTR</sequence>
<accession>A0A8H9I0D0</accession>
<evidence type="ECO:0000313" key="4">
    <source>
        <dbReference type="EMBL" id="OEV37772.1"/>
    </source>
</evidence>
<dbReference type="EMBL" id="BMUB01000055">
    <property type="protein sequence ID" value="GGV08430.1"/>
    <property type="molecule type" value="Genomic_DNA"/>
</dbReference>
<organism evidence="4 5">
    <name type="scientific">Kitasatospora aureofaciens</name>
    <name type="common">Streptomyces aureofaciens</name>
    <dbReference type="NCBI Taxonomy" id="1894"/>
    <lineage>
        <taxon>Bacteria</taxon>
        <taxon>Bacillati</taxon>
        <taxon>Actinomycetota</taxon>
        <taxon>Actinomycetes</taxon>
        <taxon>Kitasatosporales</taxon>
        <taxon>Streptomycetaceae</taxon>
        <taxon>Kitasatospora</taxon>
    </lineage>
</organism>
<comment type="caution">
    <text evidence="4">The sequence shown here is derived from an EMBL/GenBank/DDBJ whole genome shotgun (WGS) entry which is preliminary data.</text>
</comment>
<dbReference type="Proteomes" id="UP000610124">
    <property type="component" value="Unassembled WGS sequence"/>
</dbReference>
<proteinExistence type="predicted"/>
<evidence type="ECO:0000256" key="2">
    <source>
        <dbReference type="SAM" id="Phobius"/>
    </source>
</evidence>